<name>E6QVJ6_9ZZZZ</name>
<protein>
    <submittedName>
        <fullName evidence="1">Uncharacterized protein</fullName>
    </submittedName>
</protein>
<accession>E6QVJ6</accession>
<dbReference type="EMBL" id="CABR01000130">
    <property type="protein sequence ID" value="CBI11269.1"/>
    <property type="molecule type" value="Genomic_DNA"/>
</dbReference>
<sequence>MYTRFKYSQFEMWTLHIARAIAQDMSFEDPILSFRADFGTECEKEWRNLVVLDQI</sequence>
<dbReference type="AlphaFoldDB" id="E6QVJ6"/>
<gene>
    <name evidence="1" type="ORF">CARN7_2083</name>
</gene>
<proteinExistence type="predicted"/>
<evidence type="ECO:0000313" key="1">
    <source>
        <dbReference type="EMBL" id="CBI11269.1"/>
    </source>
</evidence>
<comment type="caution">
    <text evidence="1">The sequence shown here is derived from an EMBL/GenBank/DDBJ whole genome shotgun (WGS) entry which is preliminary data.</text>
</comment>
<organism evidence="1">
    <name type="scientific">mine drainage metagenome</name>
    <dbReference type="NCBI Taxonomy" id="410659"/>
    <lineage>
        <taxon>unclassified sequences</taxon>
        <taxon>metagenomes</taxon>
        <taxon>ecological metagenomes</taxon>
    </lineage>
</organism>
<reference evidence="1" key="1">
    <citation type="submission" date="2009-10" db="EMBL/GenBank/DDBJ databases">
        <title>Diversity of trophic interactions inside an arsenic-rich microbial ecosystem.</title>
        <authorList>
            <person name="Bertin P.N."/>
            <person name="Heinrich-Salmeron A."/>
            <person name="Pelletier E."/>
            <person name="Goulhen-Chollet F."/>
            <person name="Arsene-Ploetze F."/>
            <person name="Gallien S."/>
            <person name="Calteau A."/>
            <person name="Vallenet D."/>
            <person name="Casiot C."/>
            <person name="Chane-Woon-Ming B."/>
            <person name="Giloteaux L."/>
            <person name="Barakat M."/>
            <person name="Bonnefoy V."/>
            <person name="Bruneel O."/>
            <person name="Chandler M."/>
            <person name="Cleiss J."/>
            <person name="Duran R."/>
            <person name="Elbaz-Poulichet F."/>
            <person name="Fonknechten N."/>
            <person name="Lauga B."/>
            <person name="Mornico D."/>
            <person name="Ortet P."/>
            <person name="Schaeffer C."/>
            <person name="Siguier P."/>
            <person name="Alexander Thil Smith A."/>
            <person name="Van Dorsselaer A."/>
            <person name="Weissenbach J."/>
            <person name="Medigue C."/>
            <person name="Le Paslier D."/>
        </authorList>
    </citation>
    <scope>NUCLEOTIDE SEQUENCE</scope>
</reference>